<evidence type="ECO:0000256" key="11">
    <source>
        <dbReference type="SAM" id="MobiDB-lite"/>
    </source>
</evidence>
<organism evidence="14">
    <name type="scientific">Micromonas pusilla (strain CCMP1545)</name>
    <name type="common">Picoplanktonic green alga</name>
    <dbReference type="NCBI Taxonomy" id="564608"/>
    <lineage>
        <taxon>Eukaryota</taxon>
        <taxon>Viridiplantae</taxon>
        <taxon>Chlorophyta</taxon>
        <taxon>Mamiellophyceae</taxon>
        <taxon>Mamiellales</taxon>
        <taxon>Mamiellaceae</taxon>
        <taxon>Micromonas</taxon>
    </lineage>
</organism>
<feature type="non-terminal residue" evidence="13">
    <location>
        <position position="1"/>
    </location>
</feature>
<comment type="function">
    <text evidence="9">Specifically methylates the N3 position of the uracil ring of uridine 1498 (m3U1498) in 16S rRNA. Acts on the fully assembled 30S ribosomal subunit.</text>
</comment>
<dbReference type="SUPFAM" id="SSF75217">
    <property type="entry name" value="alpha/beta knot"/>
    <property type="match status" value="1"/>
</dbReference>
<comment type="similarity">
    <text evidence="2">Belongs to the RNA methyltransferase RsmE family.</text>
</comment>
<dbReference type="InterPro" id="IPR006700">
    <property type="entry name" value="RsmE"/>
</dbReference>
<evidence type="ECO:0000256" key="8">
    <source>
        <dbReference type="ARBA" id="ARBA00022691"/>
    </source>
</evidence>
<dbReference type="PANTHER" id="PTHR30027:SF3">
    <property type="entry name" value="16S RRNA (URACIL(1498)-N(3))-METHYLTRANSFERASE"/>
    <property type="match status" value="1"/>
</dbReference>
<evidence type="ECO:0000256" key="1">
    <source>
        <dbReference type="ARBA" id="ARBA00004496"/>
    </source>
</evidence>
<keyword evidence="14" id="KW-1185">Reference proteome</keyword>
<evidence type="ECO:0000256" key="2">
    <source>
        <dbReference type="ARBA" id="ARBA00005528"/>
    </source>
</evidence>
<comment type="catalytic activity">
    <reaction evidence="10">
        <text>uridine(1498) in 16S rRNA + S-adenosyl-L-methionine = N(3)-methyluridine(1498) in 16S rRNA + S-adenosyl-L-homocysteine + H(+)</text>
        <dbReference type="Rhea" id="RHEA:42920"/>
        <dbReference type="Rhea" id="RHEA-COMP:10283"/>
        <dbReference type="Rhea" id="RHEA-COMP:10284"/>
        <dbReference type="ChEBI" id="CHEBI:15378"/>
        <dbReference type="ChEBI" id="CHEBI:57856"/>
        <dbReference type="ChEBI" id="CHEBI:59789"/>
        <dbReference type="ChEBI" id="CHEBI:65315"/>
        <dbReference type="ChEBI" id="CHEBI:74502"/>
        <dbReference type="EC" id="2.1.1.193"/>
    </reaction>
</comment>
<protein>
    <recommendedName>
        <fullName evidence="3">16S rRNA (uracil(1498)-N(3))-methyltransferase</fullName>
        <ecNumber evidence="3">2.1.1.193</ecNumber>
    </recommendedName>
</protein>
<dbReference type="eggNOG" id="ENOG502QPPV">
    <property type="taxonomic scope" value="Eukaryota"/>
</dbReference>
<dbReference type="Proteomes" id="UP000001876">
    <property type="component" value="Unassembled WGS sequence"/>
</dbReference>
<dbReference type="EC" id="2.1.1.193" evidence="3"/>
<evidence type="ECO:0000259" key="12">
    <source>
        <dbReference type="Pfam" id="PF04452"/>
    </source>
</evidence>
<dbReference type="InterPro" id="IPR046886">
    <property type="entry name" value="RsmE_MTase_dom"/>
</dbReference>
<evidence type="ECO:0000256" key="3">
    <source>
        <dbReference type="ARBA" id="ARBA00012328"/>
    </source>
</evidence>
<dbReference type="GO" id="GO:0070475">
    <property type="term" value="P:rRNA base methylation"/>
    <property type="evidence" value="ECO:0007669"/>
    <property type="project" value="TreeGrafter"/>
</dbReference>
<dbReference type="EMBL" id="GG663744">
    <property type="protein sequence ID" value="EEH54414.1"/>
    <property type="molecule type" value="Genomic_DNA"/>
</dbReference>
<dbReference type="CDD" id="cd18084">
    <property type="entry name" value="RsmE-like"/>
    <property type="match status" value="1"/>
</dbReference>
<keyword evidence="6" id="KW-0489">Methyltransferase</keyword>
<dbReference type="AlphaFoldDB" id="C1N1B7"/>
<dbReference type="GeneID" id="9687223"/>
<keyword evidence="8" id="KW-0949">S-adenosyl-L-methionine</keyword>
<dbReference type="RefSeq" id="XP_003061784.1">
    <property type="nucleotide sequence ID" value="XM_003061738.1"/>
</dbReference>
<accession>C1N1B7</accession>
<evidence type="ECO:0000256" key="6">
    <source>
        <dbReference type="ARBA" id="ARBA00022603"/>
    </source>
</evidence>
<dbReference type="STRING" id="564608.C1N1B7"/>
<dbReference type="GO" id="GO:0005737">
    <property type="term" value="C:cytoplasm"/>
    <property type="evidence" value="ECO:0007669"/>
    <property type="project" value="UniProtKB-SubCell"/>
</dbReference>
<dbReference type="GO" id="GO:0070042">
    <property type="term" value="F:rRNA (uridine-N3-)-methyltransferase activity"/>
    <property type="evidence" value="ECO:0007669"/>
    <property type="project" value="TreeGrafter"/>
</dbReference>
<evidence type="ECO:0000256" key="4">
    <source>
        <dbReference type="ARBA" id="ARBA00022490"/>
    </source>
</evidence>
<evidence type="ECO:0000313" key="13">
    <source>
        <dbReference type="EMBL" id="EEH54414.1"/>
    </source>
</evidence>
<dbReference type="InterPro" id="IPR029026">
    <property type="entry name" value="tRNA_m1G_MTases_N"/>
</dbReference>
<evidence type="ECO:0000256" key="7">
    <source>
        <dbReference type="ARBA" id="ARBA00022679"/>
    </source>
</evidence>
<dbReference type="KEGG" id="mpp:MICPUCDRAFT_20469"/>
<keyword evidence="5" id="KW-0698">rRNA processing</keyword>
<dbReference type="OrthoDB" id="3465at2759"/>
<dbReference type="OMA" id="ERWQRIS"/>
<gene>
    <name evidence="13" type="ORF">MICPUCDRAFT_20469</name>
</gene>
<proteinExistence type="inferred from homology"/>
<evidence type="ECO:0000313" key="14">
    <source>
        <dbReference type="Proteomes" id="UP000001876"/>
    </source>
</evidence>
<evidence type="ECO:0000256" key="9">
    <source>
        <dbReference type="ARBA" id="ARBA00025699"/>
    </source>
</evidence>
<name>C1N1B7_MICPC</name>
<reference evidence="13 14" key="1">
    <citation type="journal article" date="2009" name="Science">
        <title>Green evolution and dynamic adaptations revealed by genomes of the marine picoeukaryotes Micromonas.</title>
        <authorList>
            <person name="Worden A.Z."/>
            <person name="Lee J.H."/>
            <person name="Mock T."/>
            <person name="Rouze P."/>
            <person name="Simmons M.P."/>
            <person name="Aerts A.L."/>
            <person name="Allen A.E."/>
            <person name="Cuvelier M.L."/>
            <person name="Derelle E."/>
            <person name="Everett M.V."/>
            <person name="Foulon E."/>
            <person name="Grimwood J."/>
            <person name="Gundlach H."/>
            <person name="Henrissat B."/>
            <person name="Napoli C."/>
            <person name="McDonald S.M."/>
            <person name="Parker M.S."/>
            <person name="Rombauts S."/>
            <person name="Salamov A."/>
            <person name="Von Dassow P."/>
            <person name="Badger J.H."/>
            <person name="Coutinho P.M."/>
            <person name="Demir E."/>
            <person name="Dubchak I."/>
            <person name="Gentemann C."/>
            <person name="Eikrem W."/>
            <person name="Gready J.E."/>
            <person name="John U."/>
            <person name="Lanier W."/>
            <person name="Lindquist E.A."/>
            <person name="Lucas S."/>
            <person name="Mayer K.F."/>
            <person name="Moreau H."/>
            <person name="Not F."/>
            <person name="Otillar R."/>
            <person name="Panaud O."/>
            <person name="Pangilinan J."/>
            <person name="Paulsen I."/>
            <person name="Piegu B."/>
            <person name="Poliakov A."/>
            <person name="Robbens S."/>
            <person name="Schmutz J."/>
            <person name="Toulza E."/>
            <person name="Wyss T."/>
            <person name="Zelensky A."/>
            <person name="Zhou K."/>
            <person name="Armbrust E.V."/>
            <person name="Bhattacharya D."/>
            <person name="Goodenough U.W."/>
            <person name="Van de Peer Y."/>
            <person name="Grigoriev I.V."/>
        </authorList>
    </citation>
    <scope>NUCLEOTIDE SEQUENCE [LARGE SCALE GENOMIC DNA]</scope>
    <source>
        <strain evidence="13 14">CCMP1545</strain>
    </source>
</reference>
<evidence type="ECO:0000256" key="5">
    <source>
        <dbReference type="ARBA" id="ARBA00022552"/>
    </source>
</evidence>
<dbReference type="Pfam" id="PF04452">
    <property type="entry name" value="Methyltrans_RNA"/>
    <property type="match status" value="1"/>
</dbReference>
<evidence type="ECO:0000256" key="10">
    <source>
        <dbReference type="ARBA" id="ARBA00047944"/>
    </source>
</evidence>
<sequence>RWEVAVACGGLKGGRADWLVEKLAELGAASLAPTLTARSAVTKRGREGRWVRVAAAASKQCLRTHALVVESPCAFDALLRRVRDAPIALLAAAGAPPLRDALRDADVDDGDDGETASGPGRGATGGLLIVGPEGDFTEDELGALIDAGATPVGLGPLRLRVETAAVALMACVGMMHPRKPPPGC</sequence>
<dbReference type="PANTHER" id="PTHR30027">
    <property type="entry name" value="RIBOSOMAL RNA SMALL SUBUNIT METHYLTRANSFERASE E"/>
    <property type="match status" value="1"/>
</dbReference>
<keyword evidence="4" id="KW-0963">Cytoplasm</keyword>
<comment type="subcellular location">
    <subcellularLocation>
        <location evidence="1">Cytoplasm</location>
    </subcellularLocation>
</comment>
<keyword evidence="7" id="KW-0808">Transferase</keyword>
<dbReference type="Gene3D" id="3.40.1280.10">
    <property type="match status" value="1"/>
</dbReference>
<dbReference type="InterPro" id="IPR029028">
    <property type="entry name" value="Alpha/beta_knot_MTases"/>
</dbReference>
<feature type="region of interest" description="Disordered" evidence="11">
    <location>
        <begin position="101"/>
        <end position="129"/>
    </location>
</feature>
<feature type="domain" description="Ribosomal RNA small subunit methyltransferase E methyltransferase" evidence="12">
    <location>
        <begin position="3"/>
        <end position="172"/>
    </location>
</feature>